<feature type="compositionally biased region" description="Acidic residues" evidence="2">
    <location>
        <begin position="84"/>
        <end position="98"/>
    </location>
</feature>
<feature type="compositionally biased region" description="Low complexity" evidence="2">
    <location>
        <begin position="107"/>
        <end position="119"/>
    </location>
</feature>
<organism evidence="3 4">
    <name type="scientific">Tieghemostelium lacteum</name>
    <name type="common">Slime mold</name>
    <name type="synonym">Dictyostelium lacteum</name>
    <dbReference type="NCBI Taxonomy" id="361077"/>
    <lineage>
        <taxon>Eukaryota</taxon>
        <taxon>Amoebozoa</taxon>
        <taxon>Evosea</taxon>
        <taxon>Eumycetozoa</taxon>
        <taxon>Dictyostelia</taxon>
        <taxon>Dictyosteliales</taxon>
        <taxon>Raperosteliaceae</taxon>
        <taxon>Tieghemostelium</taxon>
    </lineage>
</organism>
<evidence type="ECO:0008006" key="5">
    <source>
        <dbReference type="Google" id="ProtNLM"/>
    </source>
</evidence>
<dbReference type="GO" id="GO:0003723">
    <property type="term" value="F:RNA binding"/>
    <property type="evidence" value="ECO:0007669"/>
    <property type="project" value="TreeGrafter"/>
</dbReference>
<feature type="compositionally biased region" description="Basic and acidic residues" evidence="2">
    <location>
        <begin position="316"/>
        <end position="354"/>
    </location>
</feature>
<dbReference type="STRING" id="361077.A0A152A770"/>
<feature type="compositionally biased region" description="Basic and acidic residues" evidence="2">
    <location>
        <begin position="287"/>
        <end position="308"/>
    </location>
</feature>
<comment type="caution">
    <text evidence="3">The sequence shown here is derived from an EMBL/GenBank/DDBJ whole genome shotgun (WGS) entry which is preliminary data.</text>
</comment>
<dbReference type="GO" id="GO:0070274">
    <property type="term" value="C:RES complex"/>
    <property type="evidence" value="ECO:0007669"/>
    <property type="project" value="TreeGrafter"/>
</dbReference>
<feature type="compositionally biased region" description="Low complexity" evidence="2">
    <location>
        <begin position="135"/>
        <end position="147"/>
    </location>
</feature>
<dbReference type="GO" id="GO:0000398">
    <property type="term" value="P:mRNA splicing, via spliceosome"/>
    <property type="evidence" value="ECO:0007669"/>
    <property type="project" value="TreeGrafter"/>
</dbReference>
<dbReference type="Pfam" id="PF09736">
    <property type="entry name" value="Bud13"/>
    <property type="match status" value="1"/>
</dbReference>
<dbReference type="Proteomes" id="UP000076078">
    <property type="component" value="Unassembled WGS sequence"/>
</dbReference>
<name>A0A152A770_TIELA</name>
<proteinExistence type="inferred from homology"/>
<dbReference type="PANTHER" id="PTHR31809">
    <property type="entry name" value="BUD13 HOMOLOG"/>
    <property type="match status" value="1"/>
</dbReference>
<accession>A0A152A770</accession>
<dbReference type="OrthoDB" id="6022at2759"/>
<evidence type="ECO:0000313" key="3">
    <source>
        <dbReference type="EMBL" id="KYR02068.1"/>
    </source>
</evidence>
<dbReference type="InterPro" id="IPR051112">
    <property type="entry name" value="CWC26_splicing_factor"/>
</dbReference>
<keyword evidence="4" id="KW-1185">Reference proteome</keyword>
<feature type="region of interest" description="Disordered" evidence="2">
    <location>
        <begin position="1"/>
        <end position="402"/>
    </location>
</feature>
<dbReference type="InterPro" id="IPR018609">
    <property type="entry name" value="Bud13"/>
</dbReference>
<evidence type="ECO:0000313" key="4">
    <source>
        <dbReference type="Proteomes" id="UP000076078"/>
    </source>
</evidence>
<dbReference type="AlphaFoldDB" id="A0A152A770"/>
<gene>
    <name evidence="3" type="ORF">DLAC_00867</name>
</gene>
<protein>
    <recommendedName>
        <fullName evidence="5">BUD13 homolog</fullName>
    </recommendedName>
</protein>
<feature type="compositionally biased region" description="Basic and acidic residues" evidence="2">
    <location>
        <begin position="154"/>
        <end position="202"/>
    </location>
</feature>
<dbReference type="InParanoid" id="A0A152A770"/>
<comment type="similarity">
    <text evidence="1">Belongs to the CWC26 family.</text>
</comment>
<sequence>MLKQQNVPEHLKKYLSSSTTTDENVTFGHEMIDKKKKKKKPSSGNVSGRETKIKELSGPIIKDFDDDTKVTNSSSTNSNFEDTVLIDDEKDNSEDEMPSIDNLSQFNLSKSELSNLLNKNKPKKAPKQHSGTWVSITPSNTTTSTTTLHQEPTINRKDDLSPPINKRDGDLSPPRNRRDDDLSPPRNRNNDDLSPPRKRNNDDLSPPKNRNNDDLSPPRKRTFDDADLSPPRNSRNDDLSPPRNRGKKDESPVRKSSSVTGNKKFKGTDEELGKNASPIYRDKHGRKLDQSDIDKMEKDKLKETEFEWGKTGGYVQKEKQDELIRRLEEEKSKPFARYANDKDLNDHLKNRDLWGDPMAFKKSSSSSSSTSSSSKGASSDPNKPRYKGSYPPNRYGIAPGHRWDGVNRSNGFESILIAKQNEMKDRSQEAYYWSVEDM</sequence>
<dbReference type="PANTHER" id="PTHR31809:SF0">
    <property type="entry name" value="BUD13 HOMOLOG"/>
    <property type="match status" value="1"/>
</dbReference>
<dbReference type="GO" id="GO:0005684">
    <property type="term" value="C:U2-type spliceosomal complex"/>
    <property type="evidence" value="ECO:0007669"/>
    <property type="project" value="TreeGrafter"/>
</dbReference>
<feature type="compositionally biased region" description="Low complexity" evidence="2">
    <location>
        <begin position="70"/>
        <end position="83"/>
    </location>
</feature>
<evidence type="ECO:0000256" key="2">
    <source>
        <dbReference type="SAM" id="MobiDB-lite"/>
    </source>
</evidence>
<feature type="compositionally biased region" description="Polar residues" evidence="2">
    <location>
        <begin position="15"/>
        <end position="24"/>
    </location>
</feature>
<evidence type="ECO:0000256" key="1">
    <source>
        <dbReference type="ARBA" id="ARBA00011069"/>
    </source>
</evidence>
<feature type="compositionally biased region" description="Basic and acidic residues" evidence="2">
    <location>
        <begin position="210"/>
        <end position="224"/>
    </location>
</feature>
<dbReference type="EMBL" id="LODT01000004">
    <property type="protein sequence ID" value="KYR02068.1"/>
    <property type="molecule type" value="Genomic_DNA"/>
</dbReference>
<dbReference type="OMA" id="CRYQTPY"/>
<feature type="compositionally biased region" description="Low complexity" evidence="2">
    <location>
        <begin position="361"/>
        <end position="379"/>
    </location>
</feature>
<reference evidence="3 4" key="1">
    <citation type="submission" date="2015-12" db="EMBL/GenBank/DDBJ databases">
        <title>Dictyostelia acquired genes for synthesis and detection of signals that induce cell-type specialization by lateral gene transfer from prokaryotes.</title>
        <authorList>
            <person name="Gloeckner G."/>
            <person name="Schaap P."/>
        </authorList>
    </citation>
    <scope>NUCLEOTIDE SEQUENCE [LARGE SCALE GENOMIC DNA]</scope>
    <source>
        <strain evidence="3 4">TK</strain>
    </source>
</reference>